<proteinExistence type="predicted"/>
<dbReference type="Ensembl" id="ENSORLT00000032539.1">
    <property type="protein sequence ID" value="ENSORLP00000030649.1"/>
    <property type="gene ID" value="ENSORLG00000025781.1"/>
</dbReference>
<organism evidence="2 3">
    <name type="scientific">Oryzias latipes</name>
    <name type="common">Japanese rice fish</name>
    <name type="synonym">Japanese killifish</name>
    <dbReference type="NCBI Taxonomy" id="8090"/>
    <lineage>
        <taxon>Eukaryota</taxon>
        <taxon>Metazoa</taxon>
        <taxon>Chordata</taxon>
        <taxon>Craniata</taxon>
        <taxon>Vertebrata</taxon>
        <taxon>Euteleostomi</taxon>
        <taxon>Actinopterygii</taxon>
        <taxon>Neopterygii</taxon>
        <taxon>Teleostei</taxon>
        <taxon>Neoteleostei</taxon>
        <taxon>Acanthomorphata</taxon>
        <taxon>Ovalentaria</taxon>
        <taxon>Atherinomorphae</taxon>
        <taxon>Beloniformes</taxon>
        <taxon>Adrianichthyidae</taxon>
        <taxon>Oryziinae</taxon>
        <taxon>Oryzias</taxon>
    </lineage>
</organism>
<dbReference type="Proteomes" id="UP000001038">
    <property type="component" value="Chromosome 3"/>
</dbReference>
<dbReference type="InParanoid" id="A0A3B3HH94"/>
<evidence type="ECO:0000256" key="1">
    <source>
        <dbReference type="SAM" id="MobiDB-lite"/>
    </source>
</evidence>
<dbReference type="RefSeq" id="XP_011489204.2">
    <property type="nucleotide sequence ID" value="XM_011490902.3"/>
</dbReference>
<protein>
    <submittedName>
        <fullName evidence="2">Telomere repeat binding bouquet formation protein 2</fullName>
    </submittedName>
</protein>
<dbReference type="GO" id="GO:0070197">
    <property type="term" value="P:meiotic attachment of telomere to nuclear envelope"/>
    <property type="evidence" value="ECO:0000318"/>
    <property type="project" value="GO_Central"/>
</dbReference>
<gene>
    <name evidence="2" type="primary">terb2</name>
</gene>
<sequence>MFQCRTAWFSKSVNEAHLKFWVQEGGTITGWRKADFIFSEDATSSDTLRIFESKDFLWDKVTVFHSLFLLTCEKRQSVKSVCIGHYVLPPVPVQNEMRKAVGRLIWEGESDPSVTQENSVSSKCLDEESGEELSVSNCEPSDEDSSPEKENHLRNKANGTLTGYISMDSLQKYSGELSDYYPKHFPCLNCGACVCLTPPITKRKADKKLDTI</sequence>
<dbReference type="GO" id="GO:0007129">
    <property type="term" value="P:homologous chromosome pairing at meiosis"/>
    <property type="evidence" value="ECO:0000318"/>
    <property type="project" value="GO_Central"/>
</dbReference>
<dbReference type="PANTHER" id="PTHR35345">
    <property type="entry name" value="TELOMERE REPEATS-BINDING BOUQUET FORMATION PROTEIN 2"/>
    <property type="match status" value="1"/>
</dbReference>
<reference evidence="2" key="3">
    <citation type="submission" date="2025-09" db="UniProtKB">
        <authorList>
            <consortium name="Ensembl"/>
        </authorList>
    </citation>
    <scope>IDENTIFICATION</scope>
    <source>
        <strain evidence="2">Hd-rR</strain>
    </source>
</reference>
<dbReference type="KEGG" id="ola:101165290"/>
<dbReference type="PANTHER" id="PTHR35345:SF1">
    <property type="entry name" value="TELOMERE REPEATS-BINDING BOUQUET FORMATION PROTEIN 2"/>
    <property type="match status" value="1"/>
</dbReference>
<dbReference type="FunCoup" id="A0A3B3HH94">
    <property type="interactions" value="666"/>
</dbReference>
<dbReference type="Bgee" id="ENSORLG00000025781">
    <property type="expression patterns" value="Expressed in testis and 6 other cell types or tissues"/>
</dbReference>
<evidence type="ECO:0000313" key="3">
    <source>
        <dbReference type="Proteomes" id="UP000001038"/>
    </source>
</evidence>
<reference evidence="2 3" key="1">
    <citation type="journal article" date="2007" name="Nature">
        <title>The medaka draft genome and insights into vertebrate genome evolution.</title>
        <authorList>
            <person name="Kasahara M."/>
            <person name="Naruse K."/>
            <person name="Sasaki S."/>
            <person name="Nakatani Y."/>
            <person name="Qu W."/>
            <person name="Ahsan B."/>
            <person name="Yamada T."/>
            <person name="Nagayasu Y."/>
            <person name="Doi K."/>
            <person name="Kasai Y."/>
            <person name="Jindo T."/>
            <person name="Kobayashi D."/>
            <person name="Shimada A."/>
            <person name="Toyoda A."/>
            <person name="Kuroki Y."/>
            <person name="Fujiyama A."/>
            <person name="Sasaki T."/>
            <person name="Shimizu A."/>
            <person name="Asakawa S."/>
            <person name="Shimizu N."/>
            <person name="Hashimoto S."/>
            <person name="Yang J."/>
            <person name="Lee Y."/>
            <person name="Matsushima K."/>
            <person name="Sugano S."/>
            <person name="Sakaizumi M."/>
            <person name="Narita T."/>
            <person name="Ohishi K."/>
            <person name="Haga S."/>
            <person name="Ohta F."/>
            <person name="Nomoto H."/>
            <person name="Nogata K."/>
            <person name="Morishita T."/>
            <person name="Endo T."/>
            <person name="Shin-I T."/>
            <person name="Takeda H."/>
            <person name="Morishita S."/>
            <person name="Kohara Y."/>
        </authorList>
    </citation>
    <scope>NUCLEOTIDE SEQUENCE [LARGE SCALE GENOMIC DNA]</scope>
    <source>
        <strain evidence="2 3">Hd-rR</strain>
    </source>
</reference>
<dbReference type="GeneID" id="101165290"/>
<name>A0A3B3HH94_ORYLA</name>
<dbReference type="AlphaFoldDB" id="A0A3B3HH94"/>
<dbReference type="Pfam" id="PF15101">
    <property type="entry name" value="TERB2"/>
    <property type="match status" value="1"/>
</dbReference>
<accession>A0A3B3HH94</accession>
<evidence type="ECO:0000313" key="2">
    <source>
        <dbReference type="Ensembl" id="ENSORLP00000030649.1"/>
    </source>
</evidence>
<keyword evidence="3" id="KW-1185">Reference proteome</keyword>
<feature type="compositionally biased region" description="Polar residues" evidence="1">
    <location>
        <begin position="112"/>
        <end position="122"/>
    </location>
</feature>
<dbReference type="CTD" id="145645"/>
<dbReference type="GO" id="GO:0005637">
    <property type="term" value="C:nuclear inner membrane"/>
    <property type="evidence" value="ECO:0000318"/>
    <property type="project" value="GO_Central"/>
</dbReference>
<feature type="region of interest" description="Disordered" evidence="1">
    <location>
        <begin position="112"/>
        <end position="157"/>
    </location>
</feature>
<dbReference type="OrthoDB" id="5278943at2759"/>
<dbReference type="STRING" id="8090.ENSORLP00000030649"/>
<dbReference type="InterPro" id="IPR028065">
    <property type="entry name" value="TERB2"/>
</dbReference>
<reference evidence="2" key="2">
    <citation type="submission" date="2025-08" db="UniProtKB">
        <authorList>
            <consortium name="Ensembl"/>
        </authorList>
    </citation>
    <scope>IDENTIFICATION</scope>
    <source>
        <strain evidence="2">Hd-rR</strain>
    </source>
</reference>
<dbReference type="GeneTree" id="ENSGT00390000012336"/>